<feature type="domain" description="Cyclic nucleotide-binding" evidence="10">
    <location>
        <begin position="902"/>
        <end position="1017"/>
    </location>
</feature>
<dbReference type="PANTHER" id="PTHR10110:SF87">
    <property type="entry name" value="SODIUM_HYDROGEN EXCHANGER 10"/>
    <property type="match status" value="1"/>
</dbReference>
<dbReference type="SUPFAM" id="SSF51206">
    <property type="entry name" value="cAMP-binding domain-like"/>
    <property type="match status" value="1"/>
</dbReference>
<dbReference type="Gene3D" id="2.60.120.10">
    <property type="entry name" value="Jelly Rolls"/>
    <property type="match status" value="1"/>
</dbReference>
<dbReference type="AlphaFoldDB" id="H0VE18"/>
<evidence type="ECO:0000256" key="2">
    <source>
        <dbReference type="ARBA" id="ARBA00022448"/>
    </source>
</evidence>
<dbReference type="eggNOG" id="KOG1965">
    <property type="taxonomic scope" value="Eukaryota"/>
</dbReference>
<protein>
    <submittedName>
        <fullName evidence="11">Solute carrier family 9 member C1</fullName>
    </submittedName>
</protein>
<dbReference type="InterPro" id="IPR006153">
    <property type="entry name" value="Cation/H_exchanger_TM"/>
</dbReference>
<keyword evidence="2" id="KW-0813">Transport</keyword>
<dbReference type="GO" id="GO:0030317">
    <property type="term" value="P:flagellated sperm motility"/>
    <property type="evidence" value="ECO:0007669"/>
    <property type="project" value="Ensembl"/>
</dbReference>
<keyword evidence="12" id="KW-1185">Reference proteome</keyword>
<feature type="transmembrane region" description="Helical" evidence="9">
    <location>
        <begin position="56"/>
        <end position="75"/>
    </location>
</feature>
<evidence type="ECO:0000256" key="3">
    <source>
        <dbReference type="ARBA" id="ARBA00022692"/>
    </source>
</evidence>
<dbReference type="InParanoid" id="H0VE18"/>
<name>H0VE18_CAVPO</name>
<keyword evidence="4 9" id="KW-1133">Transmembrane helix</keyword>
<feature type="transmembrane region" description="Helical" evidence="9">
    <location>
        <begin position="281"/>
        <end position="301"/>
    </location>
</feature>
<feature type="transmembrane region" description="Helical" evidence="9">
    <location>
        <begin position="313"/>
        <end position="338"/>
    </location>
</feature>
<reference evidence="12" key="1">
    <citation type="journal article" date="2011" name="Nature">
        <title>A high-resolution map of human evolutionary constraint using 29 mammals.</title>
        <authorList>
            <person name="Lindblad-Toh K."/>
            <person name="Garber M."/>
            <person name="Zuk O."/>
            <person name="Lin M.F."/>
            <person name="Parker B.J."/>
            <person name="Washietl S."/>
            <person name="Kheradpour P."/>
            <person name="Ernst J."/>
            <person name="Jordan G."/>
            <person name="Mauceli E."/>
            <person name="Ward L.D."/>
            <person name="Lowe C.B."/>
            <person name="Holloway A.K."/>
            <person name="Clamp M."/>
            <person name="Gnerre S."/>
            <person name="Alfoldi J."/>
            <person name="Beal K."/>
            <person name="Chang J."/>
            <person name="Clawson H."/>
            <person name="Cuff J."/>
            <person name="Di Palma F."/>
            <person name="Fitzgerald S."/>
            <person name="Flicek P."/>
            <person name="Guttman M."/>
            <person name="Hubisz M.J."/>
            <person name="Jaffe D.B."/>
            <person name="Jungreis I."/>
            <person name="Kent W.J."/>
            <person name="Kostka D."/>
            <person name="Lara M."/>
            <person name="Martins A.L."/>
            <person name="Massingham T."/>
            <person name="Moltke I."/>
            <person name="Raney B.J."/>
            <person name="Rasmussen M.D."/>
            <person name="Robinson J."/>
            <person name="Stark A."/>
            <person name="Vilella A.J."/>
            <person name="Wen J."/>
            <person name="Xie X."/>
            <person name="Zody M.C."/>
            <person name="Baldwin J."/>
            <person name="Bloom T."/>
            <person name="Chin C.W."/>
            <person name="Heiman D."/>
            <person name="Nicol R."/>
            <person name="Nusbaum C."/>
            <person name="Young S."/>
            <person name="Wilkinson J."/>
            <person name="Worley K.C."/>
            <person name="Kovar C.L."/>
            <person name="Muzny D.M."/>
            <person name="Gibbs R.A."/>
            <person name="Cree A."/>
            <person name="Dihn H.H."/>
            <person name="Fowler G."/>
            <person name="Jhangiani S."/>
            <person name="Joshi V."/>
            <person name="Lee S."/>
            <person name="Lewis L.R."/>
            <person name="Nazareth L.V."/>
            <person name="Okwuonu G."/>
            <person name="Santibanez J."/>
            <person name="Warren W.C."/>
            <person name="Mardis E.R."/>
            <person name="Weinstock G.M."/>
            <person name="Wilson R.K."/>
            <person name="Delehaunty K."/>
            <person name="Dooling D."/>
            <person name="Fronik C."/>
            <person name="Fulton L."/>
            <person name="Fulton B."/>
            <person name="Graves T."/>
            <person name="Minx P."/>
            <person name="Sodergren E."/>
            <person name="Birney E."/>
            <person name="Margulies E.H."/>
            <person name="Herrero J."/>
            <person name="Green E.D."/>
            <person name="Haussler D."/>
            <person name="Siepel A."/>
            <person name="Goldman N."/>
            <person name="Pollard K.S."/>
            <person name="Pedersen J.S."/>
            <person name="Lander E.S."/>
            <person name="Kellis M."/>
        </authorList>
    </citation>
    <scope>NUCLEOTIDE SEQUENCE [LARGE SCALE GENOMIC DNA]</scope>
    <source>
        <strain evidence="12">2N</strain>
    </source>
</reference>
<dbReference type="PROSITE" id="PS50042">
    <property type="entry name" value="CNMP_BINDING_3"/>
    <property type="match status" value="1"/>
</dbReference>
<dbReference type="FunFam" id="2.60.120.10:FF:000067">
    <property type="entry name" value="Solute carrier family 9 member C1"/>
    <property type="match status" value="1"/>
</dbReference>
<evidence type="ECO:0000256" key="8">
    <source>
        <dbReference type="ARBA" id="ARBA00023201"/>
    </source>
</evidence>
<dbReference type="SUPFAM" id="SSF81324">
    <property type="entry name" value="Voltage-gated potassium channels"/>
    <property type="match status" value="1"/>
</dbReference>
<dbReference type="Gene3D" id="1.20.120.350">
    <property type="entry name" value="Voltage-gated potassium channels. Chain C"/>
    <property type="match status" value="1"/>
</dbReference>
<dbReference type="InterPro" id="IPR000595">
    <property type="entry name" value="cNMP-bd_dom"/>
</dbReference>
<keyword evidence="7 9" id="KW-0472">Membrane</keyword>
<feature type="transmembrane region" description="Helical" evidence="9">
    <location>
        <begin position="415"/>
        <end position="435"/>
    </location>
</feature>
<keyword evidence="5" id="KW-0915">Sodium</keyword>
<sequence>ETIDHHSADHSNSSDIFWAFIEHVFLNAPDDLPEVILIVSLICTIGAFLNMHLKVFLIPLPVILFLLGCCLELLSFASAEVQRYSEAIQWIDPDLFFGIFLPIIMFNVAFDLDVYMLQKLMWQLLLITIPGFAFNYMLIFWYLKSLNILNLSTIQLSLFSCILMSSDPMITAASIKDLGLSRSLISLINAESVISSVIALILCTTTMDINVRRQHSASHNLYDDIMIAIWTDVIASLLFGTFSSKVIQSWTSDFCYDDVNYTIVISAVLYLIYYICEFVRLSGIFTVVSIGLFLNSTSFKLRIGTFLFEFWDCLSFFAFLMVFTFSGLLIPAHTYLYISFSDIYYSLMIYFSLLVFRLLLFLLLTPILSRFGLGFSWRWAFIMIWSEMKGVPNINMALLLAYADHTFGSEREKSQILFHGVAVCLINLIVNNLVLPIVVTKLGLRDAASTKYKSNLHTFQRFQELIKSTASTLKFDKDLANSDWNMVEKAIVLQNPFALSQEETTEHEKLKCSSCNTEIDETLTIEAMEMANNLLVSAQIASYQRQYRTGILSQNAFLVLVGASECFGEKKGEYINPETIKKYSESKNILGVFRKLLLNWLYNTKKDKGPLSKNHFLRICHNIVSIDEFEYIGFLAILMNIFPITISWVPVLNNIYASEIRYAAYFFLLLYIIEAAFKMAAMQKKYFSYSWNIFELTITLFGIIDLILFETRAVSYNLPVTEIMRTIPLLRVLRLFKLIAPKLLRIIDKKMSHQQSFRYAILKGYIQGEIDAMNIIDEIATSKQVKEMLLKRETKNMPHALKELGYLEYDHPEIAVTMKTKEEIYVILNISKEVLKSFETKGIIHKNESALISKLIIDKEKEVHEFQSIIKPLTAEEIPYHIPWLEKNQKYIECILPKARIVTFDCGNDIFQEADEPKGVYIIVSGMVKLQRTMSDSETDNILLESEEKAYPIVNADYVLAGEIIGELNCLTDKPMQYSATCKTVVEAYFIPKGILYEAFENYPLIEQKMWLKIARGVAARKIREHLPFEDWGYTLQLKLNNLYVKDIPRVIKTDIYEENVTYVFLIHGSVEDCHLRKTYNAPFLIPATCHQVQGIEDFTKVAVIRTSIDMKKSRWHSGKFLPLMGMPSVSESL</sequence>
<dbReference type="InterPro" id="IPR018422">
    <property type="entry name" value="Cation/H_exchanger_CPA1"/>
</dbReference>
<reference evidence="11" key="3">
    <citation type="submission" date="2025-09" db="UniProtKB">
        <authorList>
            <consortium name="Ensembl"/>
        </authorList>
    </citation>
    <scope>IDENTIFICATION</scope>
    <source>
        <strain evidence="11">2N</strain>
    </source>
</reference>
<feature type="transmembrane region" description="Helical" evidence="9">
    <location>
        <begin position="227"/>
        <end position="247"/>
    </location>
</feature>
<dbReference type="GO" id="GO:0031514">
    <property type="term" value="C:motile cilium"/>
    <property type="evidence" value="ECO:0007669"/>
    <property type="project" value="Ensembl"/>
</dbReference>
<keyword evidence="3 9" id="KW-0812">Transmembrane</keyword>
<evidence type="ECO:0000313" key="11">
    <source>
        <dbReference type="Ensembl" id="ENSCPOP00000008246.3"/>
    </source>
</evidence>
<dbReference type="HOGENOM" id="CLU_003400_1_0_1"/>
<dbReference type="CDD" id="cd00038">
    <property type="entry name" value="CAP_ED"/>
    <property type="match status" value="1"/>
</dbReference>
<dbReference type="VEuPathDB" id="HostDB:ENSCPOG00000009185"/>
<dbReference type="PANTHER" id="PTHR10110">
    <property type="entry name" value="SODIUM/HYDROGEN EXCHANGER"/>
    <property type="match status" value="1"/>
</dbReference>
<dbReference type="OMA" id="RVVTFDC"/>
<dbReference type="InterPro" id="IPR027359">
    <property type="entry name" value="Volt_channel_dom_sf"/>
</dbReference>
<keyword evidence="8" id="KW-0739">Sodium transport</keyword>
<dbReference type="GO" id="GO:0098719">
    <property type="term" value="P:sodium ion import across plasma membrane"/>
    <property type="evidence" value="ECO:0007669"/>
    <property type="project" value="TreeGrafter"/>
</dbReference>
<evidence type="ECO:0000313" key="12">
    <source>
        <dbReference type="Proteomes" id="UP000005447"/>
    </source>
</evidence>
<dbReference type="GO" id="GO:0005886">
    <property type="term" value="C:plasma membrane"/>
    <property type="evidence" value="ECO:0007669"/>
    <property type="project" value="TreeGrafter"/>
</dbReference>
<evidence type="ECO:0000256" key="6">
    <source>
        <dbReference type="ARBA" id="ARBA00023065"/>
    </source>
</evidence>
<dbReference type="InterPro" id="IPR018490">
    <property type="entry name" value="cNMP-bd_dom_sf"/>
</dbReference>
<organism evidence="11 12">
    <name type="scientific">Cavia porcellus</name>
    <name type="common">Guinea pig</name>
    <dbReference type="NCBI Taxonomy" id="10141"/>
    <lineage>
        <taxon>Eukaryota</taxon>
        <taxon>Metazoa</taxon>
        <taxon>Chordata</taxon>
        <taxon>Craniata</taxon>
        <taxon>Vertebrata</taxon>
        <taxon>Euteleostomi</taxon>
        <taxon>Mammalia</taxon>
        <taxon>Eutheria</taxon>
        <taxon>Euarchontoglires</taxon>
        <taxon>Glires</taxon>
        <taxon>Rodentia</taxon>
        <taxon>Hystricomorpha</taxon>
        <taxon>Caviidae</taxon>
        <taxon>Cavia</taxon>
    </lineage>
</organism>
<evidence type="ECO:0000256" key="9">
    <source>
        <dbReference type="SAM" id="Phobius"/>
    </source>
</evidence>
<evidence type="ECO:0000256" key="1">
    <source>
        <dbReference type="ARBA" id="ARBA00004141"/>
    </source>
</evidence>
<dbReference type="Pfam" id="PF00520">
    <property type="entry name" value="Ion_trans"/>
    <property type="match status" value="1"/>
</dbReference>
<gene>
    <name evidence="11" type="primary">SLC9C1</name>
</gene>
<dbReference type="Bgee" id="ENSCPOG00000009185">
    <property type="expression patterns" value="Expressed in testis and 3 other cell types or tissues"/>
</dbReference>
<feature type="transmembrane region" description="Helical" evidence="9">
    <location>
        <begin position="124"/>
        <end position="142"/>
    </location>
</feature>
<dbReference type="InterPro" id="IPR005821">
    <property type="entry name" value="Ion_trans_dom"/>
</dbReference>
<evidence type="ECO:0000259" key="10">
    <source>
        <dbReference type="PROSITE" id="PS50042"/>
    </source>
</evidence>
<feature type="transmembrane region" description="Helical" evidence="9">
    <location>
        <begin position="259"/>
        <end position="275"/>
    </location>
</feature>
<dbReference type="STRING" id="10141.ENSCPOP00000008246"/>
<feature type="transmembrane region" description="Helical" evidence="9">
    <location>
        <begin position="95"/>
        <end position="112"/>
    </location>
</feature>
<evidence type="ECO:0000256" key="5">
    <source>
        <dbReference type="ARBA" id="ARBA00023053"/>
    </source>
</evidence>
<dbReference type="EMBL" id="AAKN02018487">
    <property type="status" value="NOT_ANNOTATED_CDS"/>
    <property type="molecule type" value="Genomic_DNA"/>
</dbReference>
<feature type="transmembrane region" description="Helical" evidence="9">
    <location>
        <begin position="187"/>
        <end position="207"/>
    </location>
</feature>
<evidence type="ECO:0000256" key="7">
    <source>
        <dbReference type="ARBA" id="ARBA00023136"/>
    </source>
</evidence>
<feature type="transmembrane region" description="Helical" evidence="9">
    <location>
        <begin position="148"/>
        <end position="166"/>
    </location>
</feature>
<dbReference type="EMBL" id="AAKN02018488">
    <property type="status" value="NOT_ANNOTATED_CDS"/>
    <property type="molecule type" value="Genomic_DNA"/>
</dbReference>
<reference evidence="11" key="2">
    <citation type="submission" date="2025-08" db="UniProtKB">
        <authorList>
            <consortium name="Ensembl"/>
        </authorList>
    </citation>
    <scope>IDENTIFICATION</scope>
    <source>
        <strain evidence="11">2N</strain>
    </source>
</reference>
<proteinExistence type="predicted"/>
<dbReference type="GeneTree" id="ENSGT00940000162055"/>
<dbReference type="GO" id="GO:0015386">
    <property type="term" value="F:potassium:proton antiporter activity"/>
    <property type="evidence" value="ECO:0007669"/>
    <property type="project" value="TreeGrafter"/>
</dbReference>
<feature type="transmembrane region" description="Helical" evidence="9">
    <location>
        <begin position="344"/>
        <end position="368"/>
    </location>
</feature>
<dbReference type="Pfam" id="PF00027">
    <property type="entry name" value="cNMP_binding"/>
    <property type="match status" value="1"/>
</dbReference>
<dbReference type="Proteomes" id="UP000005447">
    <property type="component" value="Unassembled WGS sequence"/>
</dbReference>
<keyword evidence="6" id="KW-0406">Ion transport</keyword>
<feature type="transmembrane region" description="Helical" evidence="9">
    <location>
        <begin position="662"/>
        <end position="681"/>
    </location>
</feature>
<dbReference type="InterPro" id="IPR014710">
    <property type="entry name" value="RmlC-like_jellyroll"/>
</dbReference>
<evidence type="ECO:0000256" key="4">
    <source>
        <dbReference type="ARBA" id="ARBA00022989"/>
    </source>
</evidence>
<feature type="transmembrane region" description="Helical" evidence="9">
    <location>
        <begin position="631"/>
        <end position="650"/>
    </location>
</feature>
<accession>H0VE18</accession>
<dbReference type="GO" id="GO:0015385">
    <property type="term" value="F:sodium:proton antiporter activity"/>
    <property type="evidence" value="ECO:0007669"/>
    <property type="project" value="InterPro"/>
</dbReference>
<comment type="subcellular location">
    <subcellularLocation>
        <location evidence="1">Membrane</location>
        <topology evidence="1">Multi-pass membrane protein</topology>
    </subcellularLocation>
</comment>
<dbReference type="GO" id="GO:0005216">
    <property type="term" value="F:monoatomic ion channel activity"/>
    <property type="evidence" value="ECO:0007669"/>
    <property type="project" value="InterPro"/>
</dbReference>
<dbReference type="GO" id="GO:0051453">
    <property type="term" value="P:regulation of intracellular pH"/>
    <property type="evidence" value="ECO:0007669"/>
    <property type="project" value="TreeGrafter"/>
</dbReference>
<dbReference type="Ensembl" id="ENSCPOT00000009268.3">
    <property type="protein sequence ID" value="ENSCPOP00000008246.3"/>
    <property type="gene ID" value="ENSCPOG00000009185.4"/>
</dbReference>
<dbReference type="Pfam" id="PF00999">
    <property type="entry name" value="Na_H_Exchanger"/>
    <property type="match status" value="1"/>
</dbReference>
<dbReference type="FunCoup" id="H0VE18">
    <property type="interactions" value="27"/>
</dbReference>
<feature type="transmembrane region" description="Helical" evidence="9">
    <location>
        <begin position="693"/>
        <end position="709"/>
    </location>
</feature>